<proteinExistence type="inferred from homology"/>
<protein>
    <submittedName>
        <fullName evidence="3">Arsenate reductase</fullName>
    </submittedName>
</protein>
<evidence type="ECO:0000256" key="2">
    <source>
        <dbReference type="PROSITE-ProRule" id="PRU01282"/>
    </source>
</evidence>
<sequence>MFTIYHDPGCVFSVTCLVILRASNAEYNKVEYKKEPFTREILEFIIKSLGVKASDLINKKQRTWKYLYEPLDLNDEELIQLMMDNPDLIVRPIIVSGNKAIIGRPPVNLIRFMRENKKVA</sequence>
<organism evidence="3 4">
    <name type="scientific">Ulvibacter antarcticus</name>
    <dbReference type="NCBI Taxonomy" id="442714"/>
    <lineage>
        <taxon>Bacteria</taxon>
        <taxon>Pseudomonadati</taxon>
        <taxon>Bacteroidota</taxon>
        <taxon>Flavobacteriia</taxon>
        <taxon>Flavobacteriales</taxon>
        <taxon>Flavobacteriaceae</taxon>
        <taxon>Ulvibacter</taxon>
    </lineage>
</organism>
<gene>
    <name evidence="3" type="ORF">BXY75_0663</name>
</gene>
<comment type="caution">
    <text evidence="3">The sequence shown here is derived from an EMBL/GenBank/DDBJ whole genome shotgun (WGS) entry which is preliminary data.</text>
</comment>
<dbReference type="SUPFAM" id="SSF52833">
    <property type="entry name" value="Thioredoxin-like"/>
    <property type="match status" value="1"/>
</dbReference>
<dbReference type="Gene3D" id="3.40.30.10">
    <property type="entry name" value="Glutaredoxin"/>
    <property type="match status" value="1"/>
</dbReference>
<dbReference type="AlphaFoldDB" id="A0A3L9Z074"/>
<dbReference type="InterPro" id="IPR036249">
    <property type="entry name" value="Thioredoxin-like_sf"/>
</dbReference>
<name>A0A3L9Z074_9FLAO</name>
<evidence type="ECO:0000313" key="3">
    <source>
        <dbReference type="EMBL" id="RMA66243.1"/>
    </source>
</evidence>
<reference evidence="3 4" key="1">
    <citation type="submission" date="2018-10" db="EMBL/GenBank/DDBJ databases">
        <title>Genomic Encyclopedia of Archaeal and Bacterial Type Strains, Phase II (KMG-II): from individual species to whole genera.</title>
        <authorList>
            <person name="Goeker M."/>
        </authorList>
    </citation>
    <scope>NUCLEOTIDE SEQUENCE [LARGE SCALE GENOMIC DNA]</scope>
    <source>
        <strain evidence="3 4">DSM 23424</strain>
    </source>
</reference>
<keyword evidence="4" id="KW-1185">Reference proteome</keyword>
<evidence type="ECO:0000313" key="4">
    <source>
        <dbReference type="Proteomes" id="UP000271339"/>
    </source>
</evidence>
<accession>A0A3L9Z074</accession>
<dbReference type="PANTHER" id="PTHR30041:SF4">
    <property type="entry name" value="ARSENATE REDUCTASE"/>
    <property type="match status" value="1"/>
</dbReference>
<dbReference type="PROSITE" id="PS51353">
    <property type="entry name" value="ARSC"/>
    <property type="match status" value="1"/>
</dbReference>
<dbReference type="PANTHER" id="PTHR30041">
    <property type="entry name" value="ARSENATE REDUCTASE"/>
    <property type="match status" value="1"/>
</dbReference>
<dbReference type="InterPro" id="IPR006660">
    <property type="entry name" value="Arsenate_reductase-like"/>
</dbReference>
<evidence type="ECO:0000256" key="1">
    <source>
        <dbReference type="ARBA" id="ARBA00007198"/>
    </source>
</evidence>
<dbReference type="OrthoDB" id="9808142at2"/>
<dbReference type="Pfam" id="PF03960">
    <property type="entry name" value="ArsC"/>
    <property type="match status" value="1"/>
</dbReference>
<comment type="similarity">
    <text evidence="1 2">Belongs to the ArsC family.</text>
</comment>
<dbReference type="EMBL" id="REFC01000011">
    <property type="protein sequence ID" value="RMA66243.1"/>
    <property type="molecule type" value="Genomic_DNA"/>
</dbReference>
<dbReference type="Proteomes" id="UP000271339">
    <property type="component" value="Unassembled WGS sequence"/>
</dbReference>
<dbReference type="RefSeq" id="WP_121906250.1">
    <property type="nucleotide sequence ID" value="NZ_REFC01000011.1"/>
</dbReference>